<reference evidence="5" key="1">
    <citation type="submission" date="2014-05" db="EMBL/GenBank/DDBJ databases">
        <title>The transcriptome of the halophilic microalga Tetraselmis sp. GSL018 isolated from the Great Salt Lake, Utah.</title>
        <authorList>
            <person name="Jinkerson R.E."/>
            <person name="D'Adamo S."/>
            <person name="Posewitz M.C."/>
        </authorList>
    </citation>
    <scope>NUCLEOTIDE SEQUENCE</scope>
    <source>
        <strain evidence="5">GSL018</strain>
    </source>
</reference>
<dbReference type="SUPFAM" id="SSF103612">
    <property type="entry name" value="SBT domain"/>
    <property type="match status" value="1"/>
</dbReference>
<dbReference type="Pfam" id="PF03110">
    <property type="entry name" value="SBP"/>
    <property type="match status" value="1"/>
</dbReference>
<proteinExistence type="predicted"/>
<evidence type="ECO:0000256" key="3">
    <source>
        <dbReference type="ARBA" id="ARBA00022833"/>
    </source>
</evidence>
<keyword evidence="1" id="KW-0479">Metal-binding</keyword>
<dbReference type="PANTHER" id="PTHR31251">
    <property type="entry name" value="SQUAMOSA PROMOTER-BINDING-LIKE PROTEIN 4"/>
    <property type="match status" value="1"/>
</dbReference>
<accession>A0A061R6D1</accession>
<dbReference type="GO" id="GO:0003677">
    <property type="term" value="F:DNA binding"/>
    <property type="evidence" value="ECO:0007669"/>
    <property type="project" value="InterPro"/>
</dbReference>
<dbReference type="EMBL" id="GBEZ01020340">
    <property type="protein sequence ID" value="JAC66324.1"/>
    <property type="molecule type" value="Transcribed_RNA"/>
</dbReference>
<dbReference type="AlphaFoldDB" id="A0A061R6D1"/>
<feature type="domain" description="SBP-type" evidence="4">
    <location>
        <begin position="29"/>
        <end position="106"/>
    </location>
</feature>
<sequence length="632" mass="69770">MSFRSAPELVTPVGQHRRWPESFIENKAPIYCQVPGCEAELSELKIYNQRYRVCKFHLKTDATIINGVAQRFCQQCSKFHELSEFDAGRRSCRARLSQHNKRRRRTAAETSSNLVTSLPAEGHREDNFRDIAPHFEVEERNMVQTLQCGDSIESNLSDVVSRISSAEYYNSTGHPEFARNSQPGSYQPVISVVRLTFKLFGLSISELPRNLQNHFLQLMPGIVQVSGYSTTQWTHLHVEIVEEAYGGRGAAVPRLQDIAAHLVSPHCGGPWRGGVWMCQRGDETIMVESGKVIDAQDLISKNTAVERTMSVLPLAIPCSGLRHFEGLLQHPSSDQCSMGGLLGQARHGQEFLPLEMAVLSTQMGSGAVVRFTLREAVHTGAVRIDVFKGMLCGSTKTVVATDDDRLRQEVNKAAKLIDEEDIFAEEVGALLSYTALKSGEDSRDGMVWGQSSRLLKQIACNMLCFACCHGLTAILRVALDVLSAESDSPAAVADAIANTHPGFNPLLHRAVASRDPQVVACVLDWAMRENYVWDIRGINSDGLSALNLACSLENPTIVQQLQEYDGRVGHLTTFQPELILTSSLGSGSSNSEHALGNVQTMPMQINDNRELDPMDLFQVSMAEGSPFSFSYM</sequence>
<dbReference type="GO" id="GO:0008270">
    <property type="term" value="F:zinc ion binding"/>
    <property type="evidence" value="ECO:0007669"/>
    <property type="project" value="UniProtKB-KW"/>
</dbReference>
<protein>
    <submittedName>
        <fullName evidence="5">Squamosa promoter-binding-like protein 7-like</fullName>
    </submittedName>
</protein>
<dbReference type="PROSITE" id="PS51141">
    <property type="entry name" value="ZF_SBP"/>
    <property type="match status" value="1"/>
</dbReference>
<dbReference type="InterPro" id="IPR044817">
    <property type="entry name" value="SBP-like"/>
</dbReference>
<evidence type="ECO:0000256" key="1">
    <source>
        <dbReference type="ARBA" id="ARBA00022723"/>
    </source>
</evidence>
<organism evidence="5">
    <name type="scientific">Tetraselmis sp. GSL018</name>
    <dbReference type="NCBI Taxonomy" id="582737"/>
    <lineage>
        <taxon>Eukaryota</taxon>
        <taxon>Viridiplantae</taxon>
        <taxon>Chlorophyta</taxon>
        <taxon>core chlorophytes</taxon>
        <taxon>Chlorodendrophyceae</taxon>
        <taxon>Chlorodendrales</taxon>
        <taxon>Chlorodendraceae</taxon>
        <taxon>Tetraselmis</taxon>
    </lineage>
</organism>
<dbReference type="InterPro" id="IPR004333">
    <property type="entry name" value="SBP_dom"/>
</dbReference>
<dbReference type="Gene3D" id="1.25.40.20">
    <property type="entry name" value="Ankyrin repeat-containing domain"/>
    <property type="match status" value="1"/>
</dbReference>
<dbReference type="InterPro" id="IPR036893">
    <property type="entry name" value="SBP_sf"/>
</dbReference>
<dbReference type="Gene3D" id="4.10.1100.10">
    <property type="entry name" value="Transcription factor, SBP-box domain"/>
    <property type="match status" value="1"/>
</dbReference>
<dbReference type="PANTHER" id="PTHR31251:SF169">
    <property type="entry name" value="SQUAMOSA PROMOTER-BINDING-LIKE PROTEIN 8"/>
    <property type="match status" value="1"/>
</dbReference>
<gene>
    <name evidence="5" type="ORF">TSPGSL018_13966</name>
</gene>
<dbReference type="GO" id="GO:0005634">
    <property type="term" value="C:nucleus"/>
    <property type="evidence" value="ECO:0007669"/>
    <property type="project" value="InterPro"/>
</dbReference>
<keyword evidence="2" id="KW-0863">Zinc-finger</keyword>
<name>A0A061R6D1_9CHLO</name>
<dbReference type="InterPro" id="IPR036770">
    <property type="entry name" value="Ankyrin_rpt-contain_sf"/>
</dbReference>
<evidence type="ECO:0000259" key="4">
    <source>
        <dbReference type="PROSITE" id="PS51141"/>
    </source>
</evidence>
<evidence type="ECO:0000313" key="5">
    <source>
        <dbReference type="EMBL" id="JAC66324.1"/>
    </source>
</evidence>
<evidence type="ECO:0000256" key="2">
    <source>
        <dbReference type="ARBA" id="ARBA00022771"/>
    </source>
</evidence>
<keyword evidence="3" id="KW-0862">Zinc</keyword>